<accession>A0ABS5J9N9</accession>
<organism evidence="3 4">
    <name type="scientific">Chitinophaga hostae</name>
    <dbReference type="NCBI Taxonomy" id="2831022"/>
    <lineage>
        <taxon>Bacteria</taxon>
        <taxon>Pseudomonadati</taxon>
        <taxon>Bacteroidota</taxon>
        <taxon>Chitinophagia</taxon>
        <taxon>Chitinophagales</taxon>
        <taxon>Chitinophagaceae</taxon>
        <taxon>Chitinophaga</taxon>
    </lineage>
</organism>
<evidence type="ECO:0000313" key="4">
    <source>
        <dbReference type="Proteomes" id="UP000676386"/>
    </source>
</evidence>
<gene>
    <name evidence="3" type="ORF">KE626_31045</name>
</gene>
<feature type="chain" id="PRO_5045369973" description="Oxygen tolerance" evidence="2">
    <location>
        <begin position="22"/>
        <end position="674"/>
    </location>
</feature>
<feature type="transmembrane region" description="Helical" evidence="1">
    <location>
        <begin position="614"/>
        <end position="636"/>
    </location>
</feature>
<comment type="caution">
    <text evidence="3">The sequence shown here is derived from an EMBL/GenBank/DDBJ whole genome shotgun (WGS) entry which is preliminary data.</text>
</comment>
<keyword evidence="1" id="KW-0472">Membrane</keyword>
<evidence type="ECO:0000256" key="2">
    <source>
        <dbReference type="SAM" id="SignalP"/>
    </source>
</evidence>
<protein>
    <recommendedName>
        <fullName evidence="5">Oxygen tolerance</fullName>
    </recommendedName>
</protein>
<keyword evidence="4" id="KW-1185">Reference proteome</keyword>
<feature type="transmembrane region" description="Helical" evidence="1">
    <location>
        <begin position="244"/>
        <end position="265"/>
    </location>
</feature>
<name>A0ABS5J9N9_9BACT</name>
<dbReference type="RefSeq" id="WP_211976971.1">
    <property type="nucleotide sequence ID" value="NZ_CBFHAM010000012.1"/>
</dbReference>
<keyword evidence="1" id="KW-1133">Transmembrane helix</keyword>
<evidence type="ECO:0000313" key="3">
    <source>
        <dbReference type="EMBL" id="MBS0031810.1"/>
    </source>
</evidence>
<evidence type="ECO:0000256" key="1">
    <source>
        <dbReference type="SAM" id="Phobius"/>
    </source>
</evidence>
<sequence>MKKSIFLLAWLLSCLSAAVTAQTSATVSVELDGKVNVDTISIPMPLQAGKPIKFSLAGNRPYSVKLGDTLLNERVIRAFNIYGGDTILPAIHVIVNMKVLARPGSYKIAIPIKRADTIELVNLILVRAPAVIDTLTTARIVVSGRCVSGSSALVLKETGKLANANDLTIHAPYFNFVNDSNLVSFKHPVTNLSAGGVLQVFYDLNIPNIKKLPLGKSMGFAQVTSSNLSAPLVIPFEITNKRSNWWICVAIVLGLLAGLGLRHYLADKKQWEQQRMTGFLFIEKIRQESARIQDKEYRQAVGQLLLDLNVLLEKNGGAGYFTGVADADITAKITEVTTAYNALKTDLEKRLKDLNDAVKKLSGSFENGQLEPLVKKGLATVKLSYDLTGDRIRACDPTSAEQTFEQTIVSMKQALKELKNYLLSVQQLFSKDENYPASIPAQLKTTIKDKINSVVQALPDLKDEEKDPQVLTGNVTALNQVSTQLTALLNFYGNSLDGVYKLPADKSAPAVISFMKTLSAWKEKLTDITTNTANSPDAATYFNAAFAGEIDKGWNEVDKLKDRAFGASPIAADQYTFSEAVVQQEDYEAKDVLDTNSPIWQEISAGSATTKKRIVWYGLIQTAVLAVVLCAIAYNTYAAGFIGTFNEILTLFLFAFSIDVTVDTVLKYKAGKIS</sequence>
<keyword evidence="1" id="KW-0812">Transmembrane</keyword>
<dbReference type="EMBL" id="JAGTXB010000025">
    <property type="protein sequence ID" value="MBS0031810.1"/>
    <property type="molecule type" value="Genomic_DNA"/>
</dbReference>
<evidence type="ECO:0008006" key="5">
    <source>
        <dbReference type="Google" id="ProtNLM"/>
    </source>
</evidence>
<reference evidence="3 4" key="1">
    <citation type="submission" date="2021-04" db="EMBL/GenBank/DDBJ databases">
        <title>Chitinophaga sp. nov., isolated from the rhizosphere soil.</title>
        <authorList>
            <person name="He S."/>
        </authorList>
    </citation>
    <scope>NUCLEOTIDE SEQUENCE [LARGE SCALE GENOMIC DNA]</scope>
    <source>
        <strain evidence="3 4">2R12</strain>
    </source>
</reference>
<feature type="signal peptide" evidence="2">
    <location>
        <begin position="1"/>
        <end position="21"/>
    </location>
</feature>
<feature type="transmembrane region" description="Helical" evidence="1">
    <location>
        <begin position="648"/>
        <end position="666"/>
    </location>
</feature>
<keyword evidence="2" id="KW-0732">Signal</keyword>
<dbReference type="Proteomes" id="UP000676386">
    <property type="component" value="Unassembled WGS sequence"/>
</dbReference>
<proteinExistence type="predicted"/>